<name>A0A9P6HU51_9AGAM</name>
<dbReference type="EMBL" id="WIUZ02000001">
    <property type="protein sequence ID" value="KAF9793252.1"/>
    <property type="molecule type" value="Genomic_DNA"/>
</dbReference>
<evidence type="ECO:0000313" key="2">
    <source>
        <dbReference type="EMBL" id="KAF9793252.1"/>
    </source>
</evidence>
<dbReference type="Proteomes" id="UP000736335">
    <property type="component" value="Unassembled WGS sequence"/>
</dbReference>
<comment type="caution">
    <text evidence="2">The sequence shown here is derived from an EMBL/GenBank/DDBJ whole genome shotgun (WGS) entry which is preliminary data.</text>
</comment>
<proteinExistence type="predicted"/>
<keyword evidence="3" id="KW-1185">Reference proteome</keyword>
<keyword evidence="1" id="KW-0472">Membrane</keyword>
<organism evidence="2 3">
    <name type="scientific">Thelephora terrestris</name>
    <dbReference type="NCBI Taxonomy" id="56493"/>
    <lineage>
        <taxon>Eukaryota</taxon>
        <taxon>Fungi</taxon>
        <taxon>Dikarya</taxon>
        <taxon>Basidiomycota</taxon>
        <taxon>Agaricomycotina</taxon>
        <taxon>Agaricomycetes</taxon>
        <taxon>Thelephorales</taxon>
        <taxon>Thelephoraceae</taxon>
        <taxon>Thelephora</taxon>
    </lineage>
</organism>
<sequence length="255" mass="29824">MQVDLPLASVDSRLFYWACLGAICSSLLSMSLFIMGSFPTRPTARAHRTADRPRRISTYMNLDKVHRKNASEKFNPIDSFAYVVLQLKKDDPERKVYEDDRMYYSREGAIYPDDRHFLVNEETSTIMQFRNMDYQMERCEVQGLVPPSDMPHDPAADIDYSGKIDVWLLDNSRELSRYVLWDRAPKRVKKLTTFQFLHNSEQSTIVESFHCPSPRFSTFEFVCSQETPNCKVDFWWVKKTPLNGEHTTIDPLTRP</sequence>
<keyword evidence="1" id="KW-1133">Transmembrane helix</keyword>
<reference evidence="2" key="2">
    <citation type="submission" date="2020-11" db="EMBL/GenBank/DDBJ databases">
        <authorList>
            <consortium name="DOE Joint Genome Institute"/>
            <person name="Kuo A."/>
            <person name="Miyauchi S."/>
            <person name="Kiss E."/>
            <person name="Drula E."/>
            <person name="Kohler A."/>
            <person name="Sanchez-Garcia M."/>
            <person name="Andreopoulos B."/>
            <person name="Barry K.W."/>
            <person name="Bonito G."/>
            <person name="Buee M."/>
            <person name="Carver A."/>
            <person name="Chen C."/>
            <person name="Cichocki N."/>
            <person name="Clum A."/>
            <person name="Culley D."/>
            <person name="Crous P.W."/>
            <person name="Fauchery L."/>
            <person name="Girlanda M."/>
            <person name="Hayes R."/>
            <person name="Keri Z."/>
            <person name="Labutti K."/>
            <person name="Lipzen A."/>
            <person name="Lombard V."/>
            <person name="Magnuson J."/>
            <person name="Maillard F."/>
            <person name="Morin E."/>
            <person name="Murat C."/>
            <person name="Nolan M."/>
            <person name="Ohm R."/>
            <person name="Pangilinan J."/>
            <person name="Pereira M."/>
            <person name="Perotto S."/>
            <person name="Peter M."/>
            <person name="Riley R."/>
            <person name="Sitrit Y."/>
            <person name="Stielow B."/>
            <person name="Szollosi G."/>
            <person name="Zifcakova L."/>
            <person name="Stursova M."/>
            <person name="Spatafora J.W."/>
            <person name="Tedersoo L."/>
            <person name="Vaario L.-M."/>
            <person name="Yamada A."/>
            <person name="Yan M."/>
            <person name="Wang P."/>
            <person name="Xu J."/>
            <person name="Bruns T."/>
            <person name="Baldrian P."/>
            <person name="Vilgalys R."/>
            <person name="Henrissat B."/>
            <person name="Grigoriev I.V."/>
            <person name="Hibbett D."/>
            <person name="Nagy L.G."/>
            <person name="Martin F.M."/>
        </authorList>
    </citation>
    <scope>NUCLEOTIDE SEQUENCE</scope>
    <source>
        <strain evidence="2">UH-Tt-Lm1</strain>
    </source>
</reference>
<protein>
    <submittedName>
        <fullName evidence="2">Uncharacterized protein</fullName>
    </submittedName>
</protein>
<accession>A0A9P6HU51</accession>
<dbReference type="AlphaFoldDB" id="A0A9P6HU51"/>
<reference evidence="2" key="1">
    <citation type="journal article" date="2020" name="Nat. Commun.">
        <title>Large-scale genome sequencing of mycorrhizal fungi provides insights into the early evolution of symbiotic traits.</title>
        <authorList>
            <person name="Miyauchi S."/>
            <person name="Kiss E."/>
            <person name="Kuo A."/>
            <person name="Drula E."/>
            <person name="Kohler A."/>
            <person name="Sanchez-Garcia M."/>
            <person name="Morin E."/>
            <person name="Andreopoulos B."/>
            <person name="Barry K.W."/>
            <person name="Bonito G."/>
            <person name="Buee M."/>
            <person name="Carver A."/>
            <person name="Chen C."/>
            <person name="Cichocki N."/>
            <person name="Clum A."/>
            <person name="Culley D."/>
            <person name="Crous P.W."/>
            <person name="Fauchery L."/>
            <person name="Girlanda M."/>
            <person name="Hayes R.D."/>
            <person name="Keri Z."/>
            <person name="LaButti K."/>
            <person name="Lipzen A."/>
            <person name="Lombard V."/>
            <person name="Magnuson J."/>
            <person name="Maillard F."/>
            <person name="Murat C."/>
            <person name="Nolan M."/>
            <person name="Ohm R.A."/>
            <person name="Pangilinan J."/>
            <person name="Pereira M.F."/>
            <person name="Perotto S."/>
            <person name="Peter M."/>
            <person name="Pfister S."/>
            <person name="Riley R."/>
            <person name="Sitrit Y."/>
            <person name="Stielow J.B."/>
            <person name="Szollosi G."/>
            <person name="Zifcakova L."/>
            <person name="Stursova M."/>
            <person name="Spatafora J.W."/>
            <person name="Tedersoo L."/>
            <person name="Vaario L.M."/>
            <person name="Yamada A."/>
            <person name="Yan M."/>
            <person name="Wang P."/>
            <person name="Xu J."/>
            <person name="Bruns T."/>
            <person name="Baldrian P."/>
            <person name="Vilgalys R."/>
            <person name="Dunand C."/>
            <person name="Henrissat B."/>
            <person name="Grigoriev I.V."/>
            <person name="Hibbett D."/>
            <person name="Nagy L.G."/>
            <person name="Martin F.M."/>
        </authorList>
    </citation>
    <scope>NUCLEOTIDE SEQUENCE</scope>
    <source>
        <strain evidence="2">UH-Tt-Lm1</strain>
    </source>
</reference>
<dbReference type="OrthoDB" id="3350619at2759"/>
<keyword evidence="1" id="KW-0812">Transmembrane</keyword>
<feature type="transmembrane region" description="Helical" evidence="1">
    <location>
        <begin position="14"/>
        <end position="38"/>
    </location>
</feature>
<evidence type="ECO:0000256" key="1">
    <source>
        <dbReference type="SAM" id="Phobius"/>
    </source>
</evidence>
<evidence type="ECO:0000313" key="3">
    <source>
        <dbReference type="Proteomes" id="UP000736335"/>
    </source>
</evidence>
<gene>
    <name evidence="2" type="ORF">BJ322DRAFT_998348</name>
</gene>